<feature type="transmembrane region" description="Helical" evidence="2">
    <location>
        <begin position="65"/>
        <end position="82"/>
    </location>
</feature>
<feature type="transmembrane region" description="Helical" evidence="2">
    <location>
        <begin position="94"/>
        <end position="112"/>
    </location>
</feature>
<dbReference type="EMBL" id="CAUYUJ010014547">
    <property type="protein sequence ID" value="CAK0843066.1"/>
    <property type="molecule type" value="Genomic_DNA"/>
</dbReference>
<gene>
    <name evidence="3" type="ORF">PCOR1329_LOCUS37507</name>
</gene>
<evidence type="ECO:0000313" key="3">
    <source>
        <dbReference type="EMBL" id="CAK0843066.1"/>
    </source>
</evidence>
<evidence type="ECO:0000313" key="4">
    <source>
        <dbReference type="Proteomes" id="UP001189429"/>
    </source>
</evidence>
<accession>A0ABN9TBI9</accession>
<keyword evidence="2" id="KW-0472">Membrane</keyword>
<keyword evidence="2" id="KW-0812">Transmembrane</keyword>
<sequence length="241" mass="26813">MELLSLGALSNIVQIGQLATTARGNTVEQKFQRNLAEVDFRLERQKLHREDVRDLMELTVGRMDLYHVVGTLLLTFCISWYTGNGIITAGLPRWFATLFLINNFCAVGYLIFSVWLAMHASIVAHSISVGLLLRAPVHPGARRARRPEDVVLRRGRGQRLPVDRQRAPRLRGQRPRPGVHEPCTPHREWQGSCSLSPILQFMLSWFTSGGGLQETVLGASPGARASASLRSPAMFPGPRSI</sequence>
<comment type="caution">
    <text evidence="3">The sequence shown here is derived from an EMBL/GenBank/DDBJ whole genome shotgun (WGS) entry which is preliminary data.</text>
</comment>
<proteinExistence type="predicted"/>
<reference evidence="3" key="1">
    <citation type="submission" date="2023-10" db="EMBL/GenBank/DDBJ databases">
        <authorList>
            <person name="Chen Y."/>
            <person name="Shah S."/>
            <person name="Dougan E. K."/>
            <person name="Thang M."/>
            <person name="Chan C."/>
        </authorList>
    </citation>
    <scope>NUCLEOTIDE SEQUENCE [LARGE SCALE GENOMIC DNA]</scope>
</reference>
<protein>
    <submittedName>
        <fullName evidence="3">Uncharacterized protein</fullName>
    </submittedName>
</protein>
<evidence type="ECO:0000256" key="1">
    <source>
        <dbReference type="SAM" id="MobiDB-lite"/>
    </source>
</evidence>
<name>A0ABN9TBI9_9DINO</name>
<evidence type="ECO:0000256" key="2">
    <source>
        <dbReference type="SAM" id="Phobius"/>
    </source>
</evidence>
<feature type="region of interest" description="Disordered" evidence="1">
    <location>
        <begin position="166"/>
        <end position="187"/>
    </location>
</feature>
<dbReference type="Proteomes" id="UP001189429">
    <property type="component" value="Unassembled WGS sequence"/>
</dbReference>
<keyword evidence="4" id="KW-1185">Reference proteome</keyword>
<keyword evidence="2" id="KW-1133">Transmembrane helix</keyword>
<organism evidence="3 4">
    <name type="scientific">Prorocentrum cordatum</name>
    <dbReference type="NCBI Taxonomy" id="2364126"/>
    <lineage>
        <taxon>Eukaryota</taxon>
        <taxon>Sar</taxon>
        <taxon>Alveolata</taxon>
        <taxon>Dinophyceae</taxon>
        <taxon>Prorocentrales</taxon>
        <taxon>Prorocentraceae</taxon>
        <taxon>Prorocentrum</taxon>
    </lineage>
</organism>